<dbReference type="FunFam" id="1.20.140.10:FF:000019">
    <property type="entry name" value="Acyl-CoA dehydrogenase"/>
    <property type="match status" value="1"/>
</dbReference>
<evidence type="ECO:0000313" key="13">
    <source>
        <dbReference type="Proteomes" id="UP001060919"/>
    </source>
</evidence>
<accession>A0A915YI57</accession>
<protein>
    <submittedName>
        <fullName evidence="12">Acyl-CoA dehydrogenase family protein</fullName>
    </submittedName>
</protein>
<dbReference type="AlphaFoldDB" id="A0A915YI57"/>
<comment type="cofactor">
    <cofactor evidence="1 7">
        <name>FAD</name>
        <dbReference type="ChEBI" id="CHEBI:57692"/>
    </cofactor>
</comment>
<evidence type="ECO:0000259" key="11">
    <source>
        <dbReference type="Pfam" id="PF21263"/>
    </source>
</evidence>
<reference evidence="12" key="1">
    <citation type="submission" date="2022-09" db="EMBL/GenBank/DDBJ databases">
        <title>Aureispira anguillicida sp. nov., isolated from Leptocephalus of Japanese eel Anguilla japonica.</title>
        <authorList>
            <person name="Yuasa K."/>
            <person name="Mekata T."/>
            <person name="Ikunari K."/>
        </authorList>
    </citation>
    <scope>NUCLEOTIDE SEQUENCE</scope>
    <source>
        <strain evidence="12">EL160426</strain>
    </source>
</reference>
<comment type="catalytic activity">
    <reaction evidence="6">
        <text>a 2,3-saturated acyl-CoA + A = a 2,3-dehydroacyl-CoA + AH2</text>
        <dbReference type="Rhea" id="RHEA:48608"/>
        <dbReference type="ChEBI" id="CHEBI:13193"/>
        <dbReference type="ChEBI" id="CHEBI:17499"/>
        <dbReference type="ChEBI" id="CHEBI:60015"/>
        <dbReference type="ChEBI" id="CHEBI:65111"/>
    </reaction>
</comment>
<evidence type="ECO:0000256" key="3">
    <source>
        <dbReference type="ARBA" id="ARBA00022630"/>
    </source>
</evidence>
<keyword evidence="4 7" id="KW-0274">FAD</keyword>
<dbReference type="PROSITE" id="PS00072">
    <property type="entry name" value="ACYL_COA_DH_1"/>
    <property type="match status" value="1"/>
</dbReference>
<evidence type="ECO:0000259" key="10">
    <source>
        <dbReference type="Pfam" id="PF02771"/>
    </source>
</evidence>
<dbReference type="InterPro" id="IPR049426">
    <property type="entry name" value="Acyl-CoA-dh-like_C"/>
</dbReference>
<evidence type="ECO:0000313" key="12">
    <source>
        <dbReference type="EMBL" id="BDS13619.1"/>
    </source>
</evidence>
<dbReference type="Pfam" id="PF02771">
    <property type="entry name" value="Acyl-CoA_dh_N"/>
    <property type="match status" value="1"/>
</dbReference>
<keyword evidence="5 7" id="KW-0560">Oxidoreductase</keyword>
<feature type="domain" description="Acyl-CoA dehydrogenase-like C-terminal" evidence="11">
    <location>
        <begin position="463"/>
        <end position="566"/>
    </location>
</feature>
<dbReference type="GO" id="GO:0003995">
    <property type="term" value="F:acyl-CoA dehydrogenase activity"/>
    <property type="evidence" value="ECO:0007669"/>
    <property type="project" value="InterPro"/>
</dbReference>
<dbReference type="FunFam" id="2.40.110.10:FF:000006">
    <property type="entry name" value="very long-chain specific acyl-CoA dehydrogenase, mitochondrial"/>
    <property type="match status" value="1"/>
</dbReference>
<dbReference type="EMBL" id="AP026867">
    <property type="protein sequence ID" value="BDS13619.1"/>
    <property type="molecule type" value="Genomic_DNA"/>
</dbReference>
<dbReference type="PANTHER" id="PTHR43884:SF12">
    <property type="entry name" value="ISOVALERYL-COA DEHYDROGENASE, MITOCHONDRIAL-RELATED"/>
    <property type="match status" value="1"/>
</dbReference>
<dbReference type="Pfam" id="PF00441">
    <property type="entry name" value="Acyl-CoA_dh_1"/>
    <property type="match status" value="1"/>
</dbReference>
<gene>
    <name evidence="12" type="ORF">AsAng_0043580</name>
</gene>
<evidence type="ECO:0000256" key="6">
    <source>
        <dbReference type="ARBA" id="ARBA00052546"/>
    </source>
</evidence>
<comment type="similarity">
    <text evidence="2 7">Belongs to the acyl-CoA dehydrogenase family.</text>
</comment>
<dbReference type="Pfam" id="PF21263">
    <property type="entry name" value="Acyl-CoA-dh_C"/>
    <property type="match status" value="1"/>
</dbReference>
<dbReference type="InterPro" id="IPR046373">
    <property type="entry name" value="Acyl-CoA_Oxase/DH_mid-dom_sf"/>
</dbReference>
<dbReference type="InterPro" id="IPR009100">
    <property type="entry name" value="AcylCoA_DH/oxidase_NM_dom_sf"/>
</dbReference>
<evidence type="ECO:0000259" key="9">
    <source>
        <dbReference type="Pfam" id="PF02770"/>
    </source>
</evidence>
<dbReference type="InterPro" id="IPR037069">
    <property type="entry name" value="AcylCoA_DH/ox_N_sf"/>
</dbReference>
<proteinExistence type="inferred from homology"/>
<evidence type="ECO:0000256" key="5">
    <source>
        <dbReference type="ARBA" id="ARBA00023002"/>
    </source>
</evidence>
<dbReference type="InterPro" id="IPR036250">
    <property type="entry name" value="AcylCo_DH-like_C"/>
</dbReference>
<evidence type="ECO:0000259" key="8">
    <source>
        <dbReference type="Pfam" id="PF00441"/>
    </source>
</evidence>
<dbReference type="KEGG" id="aup:AsAng_0043580"/>
<keyword evidence="3 7" id="KW-0285">Flavoprotein</keyword>
<dbReference type="Gene3D" id="2.40.110.10">
    <property type="entry name" value="Butyryl-CoA Dehydrogenase, subunit A, domain 2"/>
    <property type="match status" value="1"/>
</dbReference>
<dbReference type="SUPFAM" id="SSF47203">
    <property type="entry name" value="Acyl-CoA dehydrogenase C-terminal domain-like"/>
    <property type="match status" value="1"/>
</dbReference>
<dbReference type="FunFam" id="1.10.540.10:FF:000001">
    <property type="entry name" value="Very long-chain-specific acyl-CoA dehydrogenase, mitochondrial"/>
    <property type="match status" value="1"/>
</dbReference>
<dbReference type="Gene3D" id="1.20.140.10">
    <property type="entry name" value="Butyryl-CoA Dehydrogenase, subunit A, domain 3"/>
    <property type="match status" value="2"/>
</dbReference>
<evidence type="ECO:0000256" key="7">
    <source>
        <dbReference type="RuleBase" id="RU362125"/>
    </source>
</evidence>
<keyword evidence="13" id="KW-1185">Reference proteome</keyword>
<sequence length="595" mass="65881">MDTEQKLMKGGGFLVEETKPSDVFITEDLTEEQGMVLGMVKEFIEKKVLPVSEQIESLDLDLTKKLLKEAGDLGLLGTSFPEEYGGFMQNFETNMALTSLFAPSRSFSLSHGAHTGIGMLPILYFGTEAQKQKYLPPCIAGDKFAAYCLTEPTSGSDALSAKTQAVLSEDGQHYIVNGQKMWITNAGFADVFTVFAQVDGDKFTGFIIERDWEGVSLGAEEKKLGIKGSSTRQVFFENVKVPVENLLGEIGKGHKIAFNILNIGRIKLCAGVLGASKMLSTLSVQYANERKQFGKEIGSFGAIQYKLGEQATRIYAVECAMHRTGRDISRMEDRLREEGKSLGEALLGAAEEYAIECAILKVYGSECLDYCVDEGLQIHGGMGYSEEMHMAGAYRDARINRIFEGTNEINRMLTVDMLLKRVMKGEIDMMTPAMAVQKELTGMPSFEETDKGLLADERKYVANLKKLFLAVAGATVQKLMQDLEKEQEILMNLADIMSEIYVCESAVLATLKAANVRGEEACKTEIAMTQLYINDAIERCAIHAKNAVSAWADGDTKRMIMLGIKRFTKHEFLNTKDLRRQIASVLLEANEYCLK</sequence>
<organism evidence="12 13">
    <name type="scientific">Aureispira anguillae</name>
    <dbReference type="NCBI Taxonomy" id="2864201"/>
    <lineage>
        <taxon>Bacteria</taxon>
        <taxon>Pseudomonadati</taxon>
        <taxon>Bacteroidota</taxon>
        <taxon>Saprospiria</taxon>
        <taxon>Saprospirales</taxon>
        <taxon>Saprospiraceae</taxon>
        <taxon>Aureispira</taxon>
    </lineage>
</organism>
<dbReference type="GO" id="GO:0050660">
    <property type="term" value="F:flavin adenine dinucleotide binding"/>
    <property type="evidence" value="ECO:0007669"/>
    <property type="project" value="InterPro"/>
</dbReference>
<feature type="domain" description="Acyl-CoA dehydrogenase/oxidase N-terminal" evidence="10">
    <location>
        <begin position="30"/>
        <end position="142"/>
    </location>
</feature>
<dbReference type="SUPFAM" id="SSF56645">
    <property type="entry name" value="Acyl-CoA dehydrogenase NM domain-like"/>
    <property type="match status" value="1"/>
</dbReference>
<feature type="domain" description="Acyl-CoA oxidase/dehydrogenase middle" evidence="9">
    <location>
        <begin position="146"/>
        <end position="239"/>
    </location>
</feature>
<evidence type="ECO:0000256" key="4">
    <source>
        <dbReference type="ARBA" id="ARBA00022827"/>
    </source>
</evidence>
<dbReference type="InterPro" id="IPR009075">
    <property type="entry name" value="AcylCo_DH/oxidase_C"/>
</dbReference>
<dbReference type="Pfam" id="PF02770">
    <property type="entry name" value="Acyl-CoA_dh_M"/>
    <property type="match status" value="1"/>
</dbReference>
<dbReference type="Gene3D" id="1.10.540.10">
    <property type="entry name" value="Acyl-CoA dehydrogenase/oxidase, N-terminal domain"/>
    <property type="match status" value="1"/>
</dbReference>
<dbReference type="InterPro" id="IPR006091">
    <property type="entry name" value="Acyl-CoA_Oxase/DH_mid-dom"/>
</dbReference>
<feature type="domain" description="Acyl-CoA dehydrogenase/oxidase C-terminal" evidence="8">
    <location>
        <begin position="251"/>
        <end position="414"/>
    </location>
</feature>
<evidence type="ECO:0000256" key="2">
    <source>
        <dbReference type="ARBA" id="ARBA00009347"/>
    </source>
</evidence>
<name>A0A915YI57_9BACT</name>
<evidence type="ECO:0000256" key="1">
    <source>
        <dbReference type="ARBA" id="ARBA00001974"/>
    </source>
</evidence>
<dbReference type="InterPro" id="IPR006089">
    <property type="entry name" value="Acyl-CoA_DH_CS"/>
</dbReference>
<dbReference type="Proteomes" id="UP001060919">
    <property type="component" value="Chromosome"/>
</dbReference>
<dbReference type="PANTHER" id="PTHR43884">
    <property type="entry name" value="ACYL-COA DEHYDROGENASE"/>
    <property type="match status" value="1"/>
</dbReference>
<dbReference type="InterPro" id="IPR013786">
    <property type="entry name" value="AcylCoA_DH/ox_N"/>
</dbReference>